<organism evidence="16 17">
    <name type="scientific">Pseudomaricurvus hydrocarbonicus</name>
    <dbReference type="NCBI Taxonomy" id="1470433"/>
    <lineage>
        <taxon>Bacteria</taxon>
        <taxon>Pseudomonadati</taxon>
        <taxon>Pseudomonadota</taxon>
        <taxon>Gammaproteobacteria</taxon>
        <taxon>Cellvibrionales</taxon>
        <taxon>Cellvibrionaceae</taxon>
        <taxon>Pseudomaricurvus</taxon>
    </lineage>
</organism>
<dbReference type="EMBL" id="JAAONZ010000011">
    <property type="protein sequence ID" value="NHO66722.1"/>
    <property type="molecule type" value="Genomic_DNA"/>
</dbReference>
<dbReference type="Proteomes" id="UP000787472">
    <property type="component" value="Unassembled WGS sequence"/>
</dbReference>
<dbReference type="PANTHER" id="PTHR32552:SF81">
    <property type="entry name" value="TONB-DEPENDENT OUTER MEMBRANE RECEPTOR"/>
    <property type="match status" value="1"/>
</dbReference>
<keyword evidence="5 11" id="KW-0812">Transmembrane</keyword>
<dbReference type="Pfam" id="PF07715">
    <property type="entry name" value="Plug"/>
    <property type="match status" value="1"/>
</dbReference>
<feature type="domain" description="TonB-dependent receptor-like beta-barrel" evidence="14">
    <location>
        <begin position="241"/>
        <end position="780"/>
    </location>
</feature>
<evidence type="ECO:0000256" key="9">
    <source>
        <dbReference type="ARBA" id="ARBA00023136"/>
    </source>
</evidence>
<feature type="signal peptide" evidence="13">
    <location>
        <begin position="1"/>
        <end position="28"/>
    </location>
</feature>
<evidence type="ECO:0000256" key="2">
    <source>
        <dbReference type="ARBA" id="ARBA00022448"/>
    </source>
</evidence>
<gene>
    <name evidence="16" type="ORF">G8770_14320</name>
</gene>
<keyword evidence="8 12" id="KW-0798">TonB box</keyword>
<keyword evidence="3 11" id="KW-1134">Transmembrane beta strand</keyword>
<dbReference type="GO" id="GO:0009279">
    <property type="term" value="C:cell outer membrane"/>
    <property type="evidence" value="ECO:0007669"/>
    <property type="project" value="UniProtKB-SubCell"/>
</dbReference>
<dbReference type="InterPro" id="IPR039426">
    <property type="entry name" value="TonB-dep_rcpt-like"/>
</dbReference>
<dbReference type="SUPFAM" id="SSF56935">
    <property type="entry name" value="Porins"/>
    <property type="match status" value="1"/>
</dbReference>
<evidence type="ECO:0000256" key="4">
    <source>
        <dbReference type="ARBA" id="ARBA00022496"/>
    </source>
</evidence>
<evidence type="ECO:0000256" key="1">
    <source>
        <dbReference type="ARBA" id="ARBA00004571"/>
    </source>
</evidence>
<evidence type="ECO:0000259" key="15">
    <source>
        <dbReference type="Pfam" id="PF07715"/>
    </source>
</evidence>
<keyword evidence="4" id="KW-0410">Iron transport</keyword>
<evidence type="ECO:0000256" key="6">
    <source>
        <dbReference type="ARBA" id="ARBA00023004"/>
    </source>
</evidence>
<dbReference type="PROSITE" id="PS52016">
    <property type="entry name" value="TONB_DEPENDENT_REC_3"/>
    <property type="match status" value="1"/>
</dbReference>
<dbReference type="InterPro" id="IPR000531">
    <property type="entry name" value="Beta-barrel_TonB"/>
</dbReference>
<protein>
    <submittedName>
        <fullName evidence="16">TonB-dependent receptor</fullName>
    </submittedName>
</protein>
<evidence type="ECO:0000256" key="11">
    <source>
        <dbReference type="PROSITE-ProRule" id="PRU01360"/>
    </source>
</evidence>
<keyword evidence="17" id="KW-1185">Reference proteome</keyword>
<reference evidence="16" key="1">
    <citation type="submission" date="2020-03" db="EMBL/GenBank/DDBJ databases">
        <authorList>
            <person name="Guo F."/>
        </authorList>
    </citation>
    <scope>NUCLEOTIDE SEQUENCE</scope>
    <source>
        <strain evidence="16">JCM 30134</strain>
    </source>
</reference>
<evidence type="ECO:0000256" key="7">
    <source>
        <dbReference type="ARBA" id="ARBA00023065"/>
    </source>
</evidence>
<dbReference type="Pfam" id="PF00593">
    <property type="entry name" value="TonB_dep_Rec_b-barrel"/>
    <property type="match status" value="1"/>
</dbReference>
<dbReference type="GO" id="GO:0006826">
    <property type="term" value="P:iron ion transport"/>
    <property type="evidence" value="ECO:0007669"/>
    <property type="project" value="UniProtKB-KW"/>
</dbReference>
<keyword evidence="9 11" id="KW-0472">Membrane</keyword>
<keyword evidence="7" id="KW-0406">Ion transport</keyword>
<comment type="subcellular location">
    <subcellularLocation>
        <location evidence="1 11">Cell outer membrane</location>
        <topology evidence="1 11">Multi-pass membrane protein</topology>
    </subcellularLocation>
</comment>
<feature type="domain" description="TonB-dependent receptor plug" evidence="15">
    <location>
        <begin position="52"/>
        <end position="158"/>
    </location>
</feature>
<dbReference type="RefSeq" id="WP_167188047.1">
    <property type="nucleotide sequence ID" value="NZ_JAAONZ010000011.1"/>
</dbReference>
<dbReference type="InterPro" id="IPR012910">
    <property type="entry name" value="Plug_dom"/>
</dbReference>
<dbReference type="PANTHER" id="PTHR32552">
    <property type="entry name" value="FERRICHROME IRON RECEPTOR-RELATED"/>
    <property type="match status" value="1"/>
</dbReference>
<feature type="chain" id="PRO_5039031410" evidence="13">
    <location>
        <begin position="29"/>
        <end position="817"/>
    </location>
</feature>
<keyword evidence="13" id="KW-0732">Signal</keyword>
<dbReference type="AlphaFoldDB" id="A0A9E5K0Y4"/>
<evidence type="ECO:0000256" key="5">
    <source>
        <dbReference type="ARBA" id="ARBA00022692"/>
    </source>
</evidence>
<evidence type="ECO:0000256" key="10">
    <source>
        <dbReference type="ARBA" id="ARBA00023237"/>
    </source>
</evidence>
<evidence type="ECO:0000313" key="16">
    <source>
        <dbReference type="EMBL" id="NHO66722.1"/>
    </source>
</evidence>
<evidence type="ECO:0000256" key="8">
    <source>
        <dbReference type="ARBA" id="ARBA00023077"/>
    </source>
</evidence>
<sequence length="817" mass="88064">MSIQKRAASFGLCILSSSIAAISSQSYAAEGSRETLVLEEIIVNARRVEESTQSVPVTVAVLDNDALREANITSTTDLQQAVTGVFLAGSGGPQNPLYVIRGQSKGLIGTTSPAVVSYFAEVPQPAWGSAVPQVDMSNIQVLKGPQGTLFGRNTTGGAILYSPNAPSYELGGYGGVTLGRYNARRIQGALNIPLLEDKLAMRIAADKNLRDGYTKNIGVGDDLDAVDTEAFRFSLLAEFGNLTNTFIYDYSKSDNDGFGVHPVATYEPSALNQLGIADQVKNDVMRLKDLGPRYNDSAFDQHEKNERKVIVNRTEYTFNDNLTLMNLFGYQTTDLDYAPNIDGLGTYTSPVVEAGLSSAFGPAFVDSQTSIVKARLIDRTKQLSNELQLRGISFDDKLNWIVGAFYLKSEPDGVGQINATTVAQTQYHTLIPGFETGYTNGGAQHFFLTEESKAVFVHGEFALTDTLSMEAGIRYTEDDFNLCLGSDAVPAWLGSDPTFFNESACKNNDTSVIVNSAEVNQKSNATTWSVGLNWHVTDNIFTYGVIRHGYRAGGANGPIFSGELAQHQTFEPEEVDDIELGLKADWNIAGIPVRTNISYFYGEYTNAQGDLAGGVTTSRACTSPTGTAVAGLDPDGDCNALNDPTGGAIVLNVGDTSVDGVDLEFMALVTENLSIRLNATIQDADIDKVYAQSNAFIEDKIPSAIPFLNFCNTVLQANIKYSIPLGDIASELVLNANYYDTSEAQKAGSKLPGYSLTNLRADLYGIRGTGVDLALFVNNVTDEEYALSSSISSQPLGLDAFIYGPPRIWGLEARYSF</sequence>
<evidence type="ECO:0000256" key="3">
    <source>
        <dbReference type="ARBA" id="ARBA00022452"/>
    </source>
</evidence>
<dbReference type="InterPro" id="IPR036942">
    <property type="entry name" value="Beta-barrel_TonB_sf"/>
</dbReference>
<accession>A0A9E5K0Y4</accession>
<evidence type="ECO:0000313" key="17">
    <source>
        <dbReference type="Proteomes" id="UP000787472"/>
    </source>
</evidence>
<name>A0A9E5K0Y4_9GAMM</name>
<comment type="similarity">
    <text evidence="11 12">Belongs to the TonB-dependent receptor family.</text>
</comment>
<comment type="caution">
    <text evidence="16">The sequence shown here is derived from an EMBL/GenBank/DDBJ whole genome shotgun (WGS) entry which is preliminary data.</text>
</comment>
<keyword evidence="6" id="KW-0408">Iron</keyword>
<evidence type="ECO:0000256" key="13">
    <source>
        <dbReference type="SAM" id="SignalP"/>
    </source>
</evidence>
<evidence type="ECO:0000256" key="12">
    <source>
        <dbReference type="RuleBase" id="RU003357"/>
    </source>
</evidence>
<proteinExistence type="inferred from homology"/>
<evidence type="ECO:0000259" key="14">
    <source>
        <dbReference type="Pfam" id="PF00593"/>
    </source>
</evidence>
<keyword evidence="16" id="KW-0675">Receptor</keyword>
<keyword evidence="2 11" id="KW-0813">Transport</keyword>
<keyword evidence="10 11" id="KW-0998">Cell outer membrane</keyword>
<dbReference type="Gene3D" id="2.40.170.20">
    <property type="entry name" value="TonB-dependent receptor, beta-barrel domain"/>
    <property type="match status" value="1"/>
</dbReference>